<evidence type="ECO:0000256" key="1">
    <source>
        <dbReference type="ARBA" id="ARBA00005234"/>
    </source>
</evidence>
<evidence type="ECO:0000313" key="7">
    <source>
        <dbReference type="Proteomes" id="UP001341840"/>
    </source>
</evidence>
<name>A0ABU6X508_9FABA</name>
<evidence type="ECO:0000256" key="4">
    <source>
        <dbReference type="SAM" id="MobiDB-lite"/>
    </source>
</evidence>
<evidence type="ECO:0000313" key="6">
    <source>
        <dbReference type="EMBL" id="MED6193219.1"/>
    </source>
</evidence>
<feature type="compositionally biased region" description="Polar residues" evidence="4">
    <location>
        <begin position="10"/>
        <end position="28"/>
    </location>
</feature>
<dbReference type="SUPFAM" id="SSF54001">
    <property type="entry name" value="Cysteine proteinases"/>
    <property type="match status" value="1"/>
</dbReference>
<sequence>MPFILVSLGGTRNPSLPPKSTTGPSDSGSGVEREARTESIETVQKMCSDIRTFLTRHEETTKEALKEYREDLREVKILLASHDHILNALVANQATGAVPEQVRKHVGETGTSVAEHVYISLAPAPDTTLKRKLDFTTEDSTTEDLSECFDLEFPPPDGFEFAGMELAYIFGKDLDDGKVLVKGVHGIGDERTMKSLCPGKQFYDDAYVPLHKDNHWYLMIVHFHDNELVYLDSTKVDSETVACKAQMRIVVVNAGTRMRLEIDLVMGIHNPLRHDMTRISVEEWDKTCRKAMRRSKKKDPRI</sequence>
<protein>
    <recommendedName>
        <fullName evidence="5">Ubiquitin-like protease family profile domain-containing protein</fullName>
    </recommendedName>
</protein>
<organism evidence="6 7">
    <name type="scientific">Stylosanthes scabra</name>
    <dbReference type="NCBI Taxonomy" id="79078"/>
    <lineage>
        <taxon>Eukaryota</taxon>
        <taxon>Viridiplantae</taxon>
        <taxon>Streptophyta</taxon>
        <taxon>Embryophyta</taxon>
        <taxon>Tracheophyta</taxon>
        <taxon>Spermatophyta</taxon>
        <taxon>Magnoliopsida</taxon>
        <taxon>eudicotyledons</taxon>
        <taxon>Gunneridae</taxon>
        <taxon>Pentapetalae</taxon>
        <taxon>rosids</taxon>
        <taxon>fabids</taxon>
        <taxon>Fabales</taxon>
        <taxon>Fabaceae</taxon>
        <taxon>Papilionoideae</taxon>
        <taxon>50 kb inversion clade</taxon>
        <taxon>dalbergioids sensu lato</taxon>
        <taxon>Dalbergieae</taxon>
        <taxon>Pterocarpus clade</taxon>
        <taxon>Stylosanthes</taxon>
    </lineage>
</organism>
<dbReference type="InterPro" id="IPR003653">
    <property type="entry name" value="Peptidase_C48_C"/>
</dbReference>
<proteinExistence type="inferred from homology"/>
<dbReference type="Gene3D" id="3.40.395.10">
    <property type="entry name" value="Adenoviral Proteinase, Chain A"/>
    <property type="match status" value="1"/>
</dbReference>
<evidence type="ECO:0000256" key="2">
    <source>
        <dbReference type="ARBA" id="ARBA00022670"/>
    </source>
</evidence>
<feature type="domain" description="Ubiquitin-like protease family profile" evidence="5">
    <location>
        <begin position="206"/>
        <end position="250"/>
    </location>
</feature>
<dbReference type="InterPro" id="IPR038765">
    <property type="entry name" value="Papain-like_cys_pep_sf"/>
</dbReference>
<keyword evidence="3" id="KW-0378">Hydrolase</keyword>
<keyword evidence="7" id="KW-1185">Reference proteome</keyword>
<comment type="similarity">
    <text evidence="1">Belongs to the peptidase C48 family.</text>
</comment>
<gene>
    <name evidence="6" type="ORF">PIB30_017185</name>
</gene>
<dbReference type="Pfam" id="PF02902">
    <property type="entry name" value="Peptidase_C48"/>
    <property type="match status" value="1"/>
</dbReference>
<reference evidence="6 7" key="1">
    <citation type="journal article" date="2023" name="Plants (Basel)">
        <title>Bridging the Gap: Combining Genomics and Transcriptomics Approaches to Understand Stylosanthes scabra, an Orphan Legume from the Brazilian Caatinga.</title>
        <authorList>
            <person name="Ferreira-Neto J.R.C."/>
            <person name="da Silva M.D."/>
            <person name="Binneck E."/>
            <person name="de Melo N.F."/>
            <person name="da Silva R.H."/>
            <person name="de Melo A.L.T.M."/>
            <person name="Pandolfi V."/>
            <person name="Bustamante F.O."/>
            <person name="Brasileiro-Vidal A.C."/>
            <person name="Benko-Iseppon A.M."/>
        </authorList>
    </citation>
    <scope>NUCLEOTIDE SEQUENCE [LARGE SCALE GENOMIC DNA]</scope>
    <source>
        <tissue evidence="6">Leaves</tissue>
    </source>
</reference>
<keyword evidence="2" id="KW-0645">Protease</keyword>
<feature type="region of interest" description="Disordered" evidence="4">
    <location>
        <begin position="7"/>
        <end position="37"/>
    </location>
</feature>
<dbReference type="EMBL" id="JASCZI010211498">
    <property type="protein sequence ID" value="MED6193219.1"/>
    <property type="molecule type" value="Genomic_DNA"/>
</dbReference>
<accession>A0ABU6X508</accession>
<dbReference type="Proteomes" id="UP001341840">
    <property type="component" value="Unassembled WGS sequence"/>
</dbReference>
<comment type="caution">
    <text evidence="6">The sequence shown here is derived from an EMBL/GenBank/DDBJ whole genome shotgun (WGS) entry which is preliminary data.</text>
</comment>
<evidence type="ECO:0000259" key="5">
    <source>
        <dbReference type="Pfam" id="PF02902"/>
    </source>
</evidence>
<evidence type="ECO:0000256" key="3">
    <source>
        <dbReference type="ARBA" id="ARBA00022801"/>
    </source>
</evidence>